<comment type="caution">
    <text evidence="1">The sequence shown here is derived from an EMBL/GenBank/DDBJ whole genome shotgun (WGS) entry which is preliminary data.</text>
</comment>
<name>A0ACB6RC01_9PLEO</name>
<proteinExistence type="predicted"/>
<sequence length="654" mass="73332">MSPGRRMMRCGEARVFIRVLEDIGLNAPSSSGGPAAEDGAATKGSKPLLRPTSIPKAAELVRAPLMRRGLEKQQATTRNRDGSARCGDGAGRCKEARHQFEMKHAAWRRAERLRGTTTRLGRFALEPAQRAAPANHSTLMHEGPFFKPRMLSRGVSGGEMRLHTNWHAAEARRRCDTRKVSARGLVKDRTQRAFPVYNSCWYYDHAMRRSRHYIEGIDHDETSSGQTERRSADEPVFLEPAQLISVLHCCTLHVQHKLTSSPHATRLPPTVARQRLKSGSVGRNPSCLDCCPYSAHDHSPIMQGTWPLTSENDALTELLTLARLAVTGSYVAEPRRCFSDCSRWSFETPCFPHAVTVLFQKHRRINVPAVWWSPSDSDANHPLLSCDPLDFRYLPEFLSNNEEKRRLGTELPSSIYLAPNTTYVIYLMAHLPTPNLRYETQTVEATTRLYGSLPNGAAEIDHRVSGSNSIKVNDLGTHTRQQFPLHSIVSRGTECTGTKCIFIAKGSTTQWRRAFDIRNGHLVGPRNHAMIPKLGKRWMRFEGRQQTIQALPKNALLQIAKHPNRLNLIHSPPLSELRATTLIIRLVLRCLLCIYDSDYRAQLYDLSLFQGSPLGSIPRLLTAAADHASVIPSVQRPSGVLKRMILMQTGLAER</sequence>
<reference evidence="1" key="1">
    <citation type="journal article" date="2020" name="Stud. Mycol.">
        <title>101 Dothideomycetes genomes: a test case for predicting lifestyles and emergence of pathogens.</title>
        <authorList>
            <person name="Haridas S."/>
            <person name="Albert R."/>
            <person name="Binder M."/>
            <person name="Bloem J."/>
            <person name="Labutti K."/>
            <person name="Salamov A."/>
            <person name="Andreopoulos B."/>
            <person name="Baker S."/>
            <person name="Barry K."/>
            <person name="Bills G."/>
            <person name="Bluhm B."/>
            <person name="Cannon C."/>
            <person name="Castanera R."/>
            <person name="Culley D."/>
            <person name="Daum C."/>
            <person name="Ezra D."/>
            <person name="Gonzalez J."/>
            <person name="Henrissat B."/>
            <person name="Kuo A."/>
            <person name="Liang C."/>
            <person name="Lipzen A."/>
            <person name="Lutzoni F."/>
            <person name="Magnuson J."/>
            <person name="Mondo S."/>
            <person name="Nolan M."/>
            <person name="Ohm R."/>
            <person name="Pangilinan J."/>
            <person name="Park H.-J."/>
            <person name="Ramirez L."/>
            <person name="Alfaro M."/>
            <person name="Sun H."/>
            <person name="Tritt A."/>
            <person name="Yoshinaga Y."/>
            <person name="Zwiers L.-H."/>
            <person name="Turgeon B."/>
            <person name="Goodwin S."/>
            <person name="Spatafora J."/>
            <person name="Crous P."/>
            <person name="Grigoriev I."/>
        </authorList>
    </citation>
    <scope>NUCLEOTIDE SEQUENCE</scope>
    <source>
        <strain evidence="1">ATCC 200398</strain>
    </source>
</reference>
<evidence type="ECO:0000313" key="2">
    <source>
        <dbReference type="Proteomes" id="UP000799755"/>
    </source>
</evidence>
<accession>A0ACB6RC01</accession>
<dbReference type="Proteomes" id="UP000799755">
    <property type="component" value="Unassembled WGS sequence"/>
</dbReference>
<protein>
    <submittedName>
        <fullName evidence="1">Uncharacterized protein</fullName>
    </submittedName>
</protein>
<keyword evidence="2" id="KW-1185">Reference proteome</keyword>
<gene>
    <name evidence="1" type="ORF">BDR25DRAFT_350321</name>
</gene>
<evidence type="ECO:0000313" key="1">
    <source>
        <dbReference type="EMBL" id="KAF2476052.1"/>
    </source>
</evidence>
<dbReference type="EMBL" id="MU003495">
    <property type="protein sequence ID" value="KAF2476052.1"/>
    <property type="molecule type" value="Genomic_DNA"/>
</dbReference>
<organism evidence="1 2">
    <name type="scientific">Lindgomyces ingoldianus</name>
    <dbReference type="NCBI Taxonomy" id="673940"/>
    <lineage>
        <taxon>Eukaryota</taxon>
        <taxon>Fungi</taxon>
        <taxon>Dikarya</taxon>
        <taxon>Ascomycota</taxon>
        <taxon>Pezizomycotina</taxon>
        <taxon>Dothideomycetes</taxon>
        <taxon>Pleosporomycetidae</taxon>
        <taxon>Pleosporales</taxon>
        <taxon>Lindgomycetaceae</taxon>
        <taxon>Lindgomyces</taxon>
    </lineage>
</organism>